<dbReference type="InterPro" id="IPR024084">
    <property type="entry name" value="IsoPropMal-DH-like_dom"/>
</dbReference>
<evidence type="ECO:0000256" key="2">
    <source>
        <dbReference type="ARBA" id="ARBA00001946"/>
    </source>
</evidence>
<keyword evidence="6" id="KW-0464">Manganese</keyword>
<evidence type="ECO:0000259" key="7">
    <source>
        <dbReference type="SMART" id="SM01329"/>
    </source>
</evidence>
<dbReference type="Proteomes" id="UP001595833">
    <property type="component" value="Unassembled WGS sequence"/>
</dbReference>
<keyword evidence="9" id="KW-1185">Reference proteome</keyword>
<comment type="cofactor">
    <cofactor evidence="1">
        <name>Mn(2+)</name>
        <dbReference type="ChEBI" id="CHEBI:29035"/>
    </cofactor>
</comment>
<keyword evidence="5" id="KW-0520">NAD</keyword>
<dbReference type="Pfam" id="PF00180">
    <property type="entry name" value="Iso_dh"/>
    <property type="match status" value="1"/>
</dbReference>
<sequence length="342" mass="35902">MTTVAVVPGDGIGPEVVAEAVAAVDELGLGIDFDVLDGINARTYRERGAAMTDADFDRVRAADGVLVGAIGHPSVPDPAYGRGVLLRMRFELDLYANYRPVRLLHDRLSPLRDPTRRGIDCAIVRENTEGLYAGIGGALRPGTDAEVAVDTEVSTHSGVTRVLRFALSAATRSVCMVDKANAVESGGGLWQRCWDRERRTRPDLETRHLYVDVAAMRLVRDPDSFDVIVTNNSYGDILSDLAAEVGGGLGCAASANLNPETGAGLYEPVHGSAPDIAGTGLANPVGAVLSAALLLDRLGHAGPARSLRAAVRETVEAARCTPDLGGDLDTRAAGAAIRAACR</sequence>
<reference evidence="9" key="1">
    <citation type="journal article" date="2019" name="Int. J. Syst. Evol. Microbiol.">
        <title>The Global Catalogue of Microorganisms (GCM) 10K type strain sequencing project: providing services to taxonomists for standard genome sequencing and annotation.</title>
        <authorList>
            <consortium name="The Broad Institute Genomics Platform"/>
            <consortium name="The Broad Institute Genome Sequencing Center for Infectious Disease"/>
            <person name="Wu L."/>
            <person name="Ma J."/>
        </authorList>
    </citation>
    <scope>NUCLEOTIDE SEQUENCE [LARGE SCALE GENOMIC DNA]</scope>
    <source>
        <strain evidence="9">KCTC 12848</strain>
    </source>
</reference>
<dbReference type="EMBL" id="JBHSJB010000016">
    <property type="protein sequence ID" value="MFC5055694.1"/>
    <property type="molecule type" value="Genomic_DNA"/>
</dbReference>
<evidence type="ECO:0000256" key="6">
    <source>
        <dbReference type="ARBA" id="ARBA00023211"/>
    </source>
</evidence>
<accession>A0ABV9Y2V2</accession>
<keyword evidence="4" id="KW-0560">Oxidoreductase</keyword>
<dbReference type="PANTHER" id="PTHR43275:SF1">
    <property type="entry name" value="D-MALATE DEHYDROGENASE [DECARBOXYLATING]"/>
    <property type="match status" value="1"/>
</dbReference>
<comment type="cofactor">
    <cofactor evidence="2">
        <name>Mg(2+)</name>
        <dbReference type="ChEBI" id="CHEBI:18420"/>
    </cofactor>
</comment>
<evidence type="ECO:0000256" key="3">
    <source>
        <dbReference type="ARBA" id="ARBA00022723"/>
    </source>
</evidence>
<evidence type="ECO:0000256" key="4">
    <source>
        <dbReference type="ARBA" id="ARBA00023002"/>
    </source>
</evidence>
<comment type="caution">
    <text evidence="8">The sequence shown here is derived from an EMBL/GenBank/DDBJ whole genome shotgun (WGS) entry which is preliminary data.</text>
</comment>
<dbReference type="PANTHER" id="PTHR43275">
    <property type="entry name" value="D-MALATE DEHYDROGENASE [DECARBOXYLATING]"/>
    <property type="match status" value="1"/>
</dbReference>
<dbReference type="Gene3D" id="3.40.718.10">
    <property type="entry name" value="Isopropylmalate Dehydrogenase"/>
    <property type="match status" value="1"/>
</dbReference>
<feature type="domain" description="Isopropylmalate dehydrogenase-like" evidence="7">
    <location>
        <begin position="3"/>
        <end position="337"/>
    </location>
</feature>
<dbReference type="InterPro" id="IPR050501">
    <property type="entry name" value="ICDH/IPMDH"/>
</dbReference>
<organism evidence="8 9">
    <name type="scientific">Saccharothrix xinjiangensis</name>
    <dbReference type="NCBI Taxonomy" id="204798"/>
    <lineage>
        <taxon>Bacteria</taxon>
        <taxon>Bacillati</taxon>
        <taxon>Actinomycetota</taxon>
        <taxon>Actinomycetes</taxon>
        <taxon>Pseudonocardiales</taxon>
        <taxon>Pseudonocardiaceae</taxon>
        <taxon>Saccharothrix</taxon>
    </lineage>
</organism>
<gene>
    <name evidence="8" type="ORF">ACFPFM_18265</name>
</gene>
<evidence type="ECO:0000313" key="8">
    <source>
        <dbReference type="EMBL" id="MFC5055694.1"/>
    </source>
</evidence>
<protein>
    <submittedName>
        <fullName evidence="8">Isocitrate/isopropylmalate dehydrogenase family protein</fullName>
    </submittedName>
</protein>
<dbReference type="RefSeq" id="WP_344040084.1">
    <property type="nucleotide sequence ID" value="NZ_BAAAKE010000020.1"/>
</dbReference>
<evidence type="ECO:0000313" key="9">
    <source>
        <dbReference type="Proteomes" id="UP001595833"/>
    </source>
</evidence>
<dbReference type="SMART" id="SM01329">
    <property type="entry name" value="Iso_dh"/>
    <property type="match status" value="1"/>
</dbReference>
<evidence type="ECO:0000256" key="1">
    <source>
        <dbReference type="ARBA" id="ARBA00001936"/>
    </source>
</evidence>
<name>A0ABV9Y2V2_9PSEU</name>
<keyword evidence="3" id="KW-0479">Metal-binding</keyword>
<proteinExistence type="predicted"/>
<dbReference type="SUPFAM" id="SSF53659">
    <property type="entry name" value="Isocitrate/Isopropylmalate dehydrogenase-like"/>
    <property type="match status" value="1"/>
</dbReference>
<evidence type="ECO:0000256" key="5">
    <source>
        <dbReference type="ARBA" id="ARBA00023027"/>
    </source>
</evidence>